<name>A0ABU5EEZ1_9PROT</name>
<proteinExistence type="predicted"/>
<dbReference type="Proteomes" id="UP001279642">
    <property type="component" value="Unassembled WGS sequence"/>
</dbReference>
<protein>
    <submittedName>
        <fullName evidence="1">Uncharacterized protein</fullName>
    </submittedName>
</protein>
<keyword evidence="2" id="KW-1185">Reference proteome</keyword>
<dbReference type="RefSeq" id="WP_320509157.1">
    <property type="nucleotide sequence ID" value="NZ_JAXCLW010000003.1"/>
</dbReference>
<comment type="caution">
    <text evidence="1">The sequence shown here is derived from an EMBL/GenBank/DDBJ whole genome shotgun (WGS) entry which is preliminary data.</text>
</comment>
<accession>A0ABU5EEZ1</accession>
<dbReference type="EMBL" id="JAXCLW010000003">
    <property type="protein sequence ID" value="MDY0884105.1"/>
    <property type="molecule type" value="Genomic_DNA"/>
</dbReference>
<sequence length="81" mass="9194">MEKITMHREALERYLSSKIMEFKSVSIRTLKIRPLKEAVDSCNWTIETLDCDMPPGMMRGLEIEVIAPLQRAIDVAGNGSQ</sequence>
<evidence type="ECO:0000313" key="1">
    <source>
        <dbReference type="EMBL" id="MDY0884105.1"/>
    </source>
</evidence>
<organism evidence="1 2">
    <name type="scientific">Dongia soli</name>
    <dbReference type="NCBI Taxonomy" id="600628"/>
    <lineage>
        <taxon>Bacteria</taxon>
        <taxon>Pseudomonadati</taxon>
        <taxon>Pseudomonadota</taxon>
        <taxon>Alphaproteobacteria</taxon>
        <taxon>Rhodospirillales</taxon>
        <taxon>Dongiaceae</taxon>
        <taxon>Dongia</taxon>
    </lineage>
</organism>
<gene>
    <name evidence="1" type="ORF">SMD27_14760</name>
</gene>
<evidence type="ECO:0000313" key="2">
    <source>
        <dbReference type="Proteomes" id="UP001279642"/>
    </source>
</evidence>
<reference evidence="1 2" key="1">
    <citation type="journal article" date="2016" name="Antonie Van Leeuwenhoek">
        <title>Dongia soli sp. nov., isolated from soil from Dokdo, Korea.</title>
        <authorList>
            <person name="Kim D.U."/>
            <person name="Lee H."/>
            <person name="Kim H."/>
            <person name="Kim S.G."/>
            <person name="Ka J.O."/>
        </authorList>
    </citation>
    <scope>NUCLEOTIDE SEQUENCE [LARGE SCALE GENOMIC DNA]</scope>
    <source>
        <strain evidence="1 2">D78</strain>
    </source>
</reference>